<dbReference type="InterPro" id="IPR008928">
    <property type="entry name" value="6-hairpin_glycosidase_sf"/>
</dbReference>
<name>A0A0J7JYA5_LASNI</name>
<evidence type="ECO:0000256" key="1">
    <source>
        <dbReference type="ARBA" id="ARBA00005615"/>
    </source>
</evidence>
<protein>
    <recommendedName>
        <fullName evidence="3">Trehalase</fullName>
        <ecNumber evidence="2">3.2.1.28</ecNumber>
    </recommendedName>
    <alternativeName>
        <fullName evidence="4">Alpha,alpha-trehalase</fullName>
    </alternativeName>
</protein>
<dbReference type="SUPFAM" id="SSF48208">
    <property type="entry name" value="Six-hairpin glycosidases"/>
    <property type="match status" value="1"/>
</dbReference>
<proteinExistence type="inferred from homology"/>
<dbReference type="GO" id="GO:0004555">
    <property type="term" value="F:alpha,alpha-trehalase activity"/>
    <property type="evidence" value="ECO:0007669"/>
    <property type="project" value="UniProtKB-EC"/>
</dbReference>
<feature type="non-terminal residue" evidence="5">
    <location>
        <position position="1"/>
    </location>
</feature>
<reference evidence="5 6" key="1">
    <citation type="submission" date="2015-04" db="EMBL/GenBank/DDBJ databases">
        <title>Lasius niger genome sequencing.</title>
        <authorList>
            <person name="Konorov E.A."/>
            <person name="Nikitin M.A."/>
            <person name="Kirill M.V."/>
            <person name="Chang P."/>
        </authorList>
    </citation>
    <scope>NUCLEOTIDE SEQUENCE [LARGE SCALE GENOMIC DNA]</scope>
    <source>
        <tissue evidence="5">Whole</tissue>
    </source>
</reference>
<dbReference type="AlphaFoldDB" id="A0A0J7JYA5"/>
<keyword evidence="6" id="KW-1185">Reference proteome</keyword>
<dbReference type="Gene3D" id="1.50.10.10">
    <property type="match status" value="1"/>
</dbReference>
<dbReference type="InterPro" id="IPR012341">
    <property type="entry name" value="6hp_glycosidase-like_sf"/>
</dbReference>
<organism evidence="5 6">
    <name type="scientific">Lasius niger</name>
    <name type="common">Black garden ant</name>
    <dbReference type="NCBI Taxonomy" id="67767"/>
    <lineage>
        <taxon>Eukaryota</taxon>
        <taxon>Metazoa</taxon>
        <taxon>Ecdysozoa</taxon>
        <taxon>Arthropoda</taxon>
        <taxon>Hexapoda</taxon>
        <taxon>Insecta</taxon>
        <taxon>Pterygota</taxon>
        <taxon>Neoptera</taxon>
        <taxon>Endopterygota</taxon>
        <taxon>Hymenoptera</taxon>
        <taxon>Apocrita</taxon>
        <taxon>Aculeata</taxon>
        <taxon>Formicoidea</taxon>
        <taxon>Formicidae</taxon>
        <taxon>Formicinae</taxon>
        <taxon>Lasius</taxon>
        <taxon>Lasius</taxon>
    </lineage>
</organism>
<evidence type="ECO:0000313" key="6">
    <source>
        <dbReference type="Proteomes" id="UP000036403"/>
    </source>
</evidence>
<accession>A0A0J7JYA5</accession>
<dbReference type="STRING" id="67767.A0A0J7JYA5"/>
<sequence length="50" mass="5536">YNAIHPGEGGGGGEYNVQEGFGWTNGIVFEFLRLFPEVKSSDKYGNDIIR</sequence>
<evidence type="ECO:0000256" key="2">
    <source>
        <dbReference type="ARBA" id="ARBA00012757"/>
    </source>
</evidence>
<dbReference type="GO" id="GO:0005991">
    <property type="term" value="P:trehalose metabolic process"/>
    <property type="evidence" value="ECO:0007669"/>
    <property type="project" value="InterPro"/>
</dbReference>
<dbReference type="OrthoDB" id="7436776at2759"/>
<dbReference type="EC" id="3.2.1.28" evidence="2"/>
<dbReference type="EMBL" id="LBMM01021053">
    <property type="protein sequence ID" value="KMQ83153.1"/>
    <property type="molecule type" value="Genomic_DNA"/>
</dbReference>
<comment type="similarity">
    <text evidence="1">Belongs to the glycosyl hydrolase 37 family.</text>
</comment>
<gene>
    <name evidence="5" type="ORF">RF55_20778</name>
</gene>
<dbReference type="Proteomes" id="UP000036403">
    <property type="component" value="Unassembled WGS sequence"/>
</dbReference>
<comment type="caution">
    <text evidence="5">The sequence shown here is derived from an EMBL/GenBank/DDBJ whole genome shotgun (WGS) entry which is preliminary data.</text>
</comment>
<evidence type="ECO:0000313" key="5">
    <source>
        <dbReference type="EMBL" id="KMQ83153.1"/>
    </source>
</evidence>
<evidence type="ECO:0000256" key="4">
    <source>
        <dbReference type="ARBA" id="ARBA00030473"/>
    </source>
</evidence>
<dbReference type="PaxDb" id="67767-A0A0J7JYA5"/>
<dbReference type="Pfam" id="PF01204">
    <property type="entry name" value="Trehalase"/>
    <property type="match status" value="1"/>
</dbReference>
<dbReference type="InterPro" id="IPR001661">
    <property type="entry name" value="Glyco_hydro_37"/>
</dbReference>
<evidence type="ECO:0000256" key="3">
    <source>
        <dbReference type="ARBA" id="ARBA00019905"/>
    </source>
</evidence>